<sequence>MLTFMSNAMTRLTFPEKLFFFQAKLAFSSGNGSFNSVVMPPTLLAAEKEAKSVLSLFLKKQGLSKVVAAKTITKSDLLIDHLVSRLHSVYKSRYLVGRELTTLEIRDTLIPYIESLLVEHGNSVVNLVENFPNTPVKDKPAVSVCQHHSTPDSEKPKGVSNATAEKRQLHQFLNPFLLPLTQKKPKVVSNGLGEELGDLRPQFLYFLELGMDLEQIKVITLRYPDFDYCSLEGKNQTAISLSENLIPTMMFLEDLGVDKEQWAEVIYRFPGLLTHSRQKVQAIVDFLYESGLSSESIAQTLGCNIDGNLKPVTEFFLAKGYSLEQRIRPRYVLVEESGVKMLLTQMLPLSDCDFEKVLKVKILKMVTTT</sequence>
<gene>
    <name evidence="1" type="ORF">Pint_26851</name>
</gene>
<protein>
    <submittedName>
        <fullName evidence="1">Uncharacterized protein</fullName>
    </submittedName>
</protein>
<organism evidence="1 2">
    <name type="scientific">Pistacia integerrima</name>
    <dbReference type="NCBI Taxonomy" id="434235"/>
    <lineage>
        <taxon>Eukaryota</taxon>
        <taxon>Viridiplantae</taxon>
        <taxon>Streptophyta</taxon>
        <taxon>Embryophyta</taxon>
        <taxon>Tracheophyta</taxon>
        <taxon>Spermatophyta</taxon>
        <taxon>Magnoliopsida</taxon>
        <taxon>eudicotyledons</taxon>
        <taxon>Gunneridae</taxon>
        <taxon>Pentapetalae</taxon>
        <taxon>rosids</taxon>
        <taxon>malvids</taxon>
        <taxon>Sapindales</taxon>
        <taxon>Anacardiaceae</taxon>
        <taxon>Pistacia</taxon>
    </lineage>
</organism>
<evidence type="ECO:0000313" key="1">
    <source>
        <dbReference type="EMBL" id="KAJ0040890.1"/>
    </source>
</evidence>
<evidence type="ECO:0000313" key="2">
    <source>
        <dbReference type="Proteomes" id="UP001163603"/>
    </source>
</evidence>
<proteinExistence type="predicted"/>
<keyword evidence="2" id="KW-1185">Reference proteome</keyword>
<name>A0ACC0YS41_9ROSI</name>
<accession>A0ACC0YS41</accession>
<reference evidence="2" key="1">
    <citation type="journal article" date="2023" name="G3 (Bethesda)">
        <title>Genome assembly and association tests identify interacting loci associated with vigor, precocity, and sex in interspecific pistachio rootstocks.</title>
        <authorList>
            <person name="Palmer W."/>
            <person name="Jacygrad E."/>
            <person name="Sagayaradj S."/>
            <person name="Cavanaugh K."/>
            <person name="Han R."/>
            <person name="Bertier L."/>
            <person name="Beede B."/>
            <person name="Kafkas S."/>
            <person name="Golino D."/>
            <person name="Preece J."/>
            <person name="Michelmore R."/>
        </authorList>
    </citation>
    <scope>NUCLEOTIDE SEQUENCE [LARGE SCALE GENOMIC DNA]</scope>
</reference>
<comment type="caution">
    <text evidence="1">The sequence shown here is derived from an EMBL/GenBank/DDBJ whole genome shotgun (WGS) entry which is preliminary data.</text>
</comment>
<dbReference type="Proteomes" id="UP001163603">
    <property type="component" value="Chromosome 5"/>
</dbReference>
<dbReference type="EMBL" id="CM047740">
    <property type="protein sequence ID" value="KAJ0040890.1"/>
    <property type="molecule type" value="Genomic_DNA"/>
</dbReference>